<accession>A0A418MZR2</accession>
<evidence type="ECO:0000313" key="2">
    <source>
        <dbReference type="Proteomes" id="UP000283832"/>
    </source>
</evidence>
<organism evidence="1 2">
    <name type="scientific">Micromonospora radicis</name>
    <dbReference type="NCBI Taxonomy" id="1894971"/>
    <lineage>
        <taxon>Bacteria</taxon>
        <taxon>Bacillati</taxon>
        <taxon>Actinomycetota</taxon>
        <taxon>Actinomycetes</taxon>
        <taxon>Micromonosporales</taxon>
        <taxon>Micromonosporaceae</taxon>
        <taxon>Micromonospora</taxon>
    </lineage>
</organism>
<proteinExistence type="predicted"/>
<dbReference type="InterPro" id="IPR011256">
    <property type="entry name" value="Reg_factor_effector_dom_sf"/>
</dbReference>
<sequence>MFLIQRREVAEQLVLSELHERVSQAALADHLRATMERLTELAEQHGGVAGPTFTIYRDDEFDPANIAVETCMPIHREPAEPVAATVRREPAHHEVFVRLTKSQAVPPQVGEAFAAVADYLEQNGLVEADAAREVYFTDFIAAGPDDLVMDVAFVVK</sequence>
<reference evidence="1 2" key="1">
    <citation type="submission" date="2018-08" db="EMBL/GenBank/DDBJ databases">
        <title>Jishengella sp. nov., isolated from a root of Azadirachta indica A. Juss. var. siamensis Valenton.</title>
        <authorList>
            <person name="Kuncharoen N."/>
            <person name="Tanasupawat S."/>
            <person name="Kudo T."/>
            <person name="Ohkuma M."/>
        </authorList>
    </citation>
    <scope>NUCLEOTIDE SEQUENCE [LARGE SCALE GENOMIC DNA]</scope>
    <source>
        <strain evidence="1 2">AZ1-13</strain>
    </source>
</reference>
<keyword evidence="2" id="KW-1185">Reference proteome</keyword>
<dbReference type="AlphaFoldDB" id="A0A418MZR2"/>
<dbReference type="Gene3D" id="3.20.80.10">
    <property type="entry name" value="Regulatory factor, effector binding domain"/>
    <property type="match status" value="1"/>
</dbReference>
<dbReference type="OrthoDB" id="7849865at2"/>
<dbReference type="Proteomes" id="UP000283832">
    <property type="component" value="Unassembled WGS sequence"/>
</dbReference>
<dbReference type="RefSeq" id="WP_119573593.1">
    <property type="nucleotide sequence ID" value="NZ_QXEC01000003.1"/>
</dbReference>
<gene>
    <name evidence="1" type="ORF">D2L64_05500</name>
</gene>
<dbReference type="EMBL" id="QXEC01000003">
    <property type="protein sequence ID" value="RIV40299.1"/>
    <property type="molecule type" value="Genomic_DNA"/>
</dbReference>
<evidence type="ECO:0000313" key="1">
    <source>
        <dbReference type="EMBL" id="RIV40299.1"/>
    </source>
</evidence>
<name>A0A418MZR2_9ACTN</name>
<dbReference type="SUPFAM" id="SSF55136">
    <property type="entry name" value="Probable bacterial effector-binding domain"/>
    <property type="match status" value="1"/>
</dbReference>
<protein>
    <submittedName>
        <fullName evidence="1">AraC family transcriptional regulator</fullName>
    </submittedName>
</protein>
<comment type="caution">
    <text evidence="1">The sequence shown here is derived from an EMBL/GenBank/DDBJ whole genome shotgun (WGS) entry which is preliminary data.</text>
</comment>